<dbReference type="PROSITE" id="PS50011">
    <property type="entry name" value="PROTEIN_KINASE_DOM"/>
    <property type="match status" value="1"/>
</dbReference>
<comment type="caution">
    <text evidence="2">The sequence shown here is derived from an EMBL/GenBank/DDBJ whole genome shotgun (WGS) entry which is preliminary data.</text>
</comment>
<dbReference type="KEGG" id="crq:GCK72_022329"/>
<dbReference type="Gene3D" id="1.10.510.10">
    <property type="entry name" value="Transferase(Phosphotransferase) domain 1"/>
    <property type="match status" value="1"/>
</dbReference>
<reference evidence="2 3" key="1">
    <citation type="submission" date="2019-12" db="EMBL/GenBank/DDBJ databases">
        <title>Chromosome-level assembly of the Caenorhabditis remanei genome.</title>
        <authorList>
            <person name="Teterina A.A."/>
            <person name="Willis J.H."/>
            <person name="Phillips P.C."/>
        </authorList>
    </citation>
    <scope>NUCLEOTIDE SEQUENCE [LARGE SCALE GENOMIC DNA]</scope>
    <source>
        <strain evidence="2 3">PX506</strain>
        <tissue evidence="2">Whole organism</tissue>
    </source>
</reference>
<dbReference type="PANTHER" id="PTHR44167:SF31">
    <property type="entry name" value="PROTEIN CBG02007"/>
    <property type="match status" value="1"/>
</dbReference>
<sequence length="302" mass="34352">MSVRFYTSIERTTSKMNAKGVNLDKKYIQLTVGRQLAQGSYSSTFLATSNADRINNYSKVAKVAINKTPNFKYGMELKILGALQGNKYFPDLVNNEETSKYTYIVTNYAGDNLQTVAERNADGLLSNRNGVRLAHQLHNAVDHVHMIGFLHRDIQSSNVLIQLKNGKVGMKLCDFGDSTEIKEPSRRSSLFTFKFRPIFAPYHESEDHLHVVILLLKLLTKIPEVSRRKSLFSSSHVTKFKLPVMDDQHDWIKLNWVRLTACYSQTSTDFSFIPVFLDNAIVGFNKESDLEYTVVDGQLKLN</sequence>
<dbReference type="GO" id="GO:0005634">
    <property type="term" value="C:nucleus"/>
    <property type="evidence" value="ECO:0007669"/>
    <property type="project" value="TreeGrafter"/>
</dbReference>
<dbReference type="Pfam" id="PF00069">
    <property type="entry name" value="Pkinase"/>
    <property type="match status" value="1"/>
</dbReference>
<evidence type="ECO:0000259" key="1">
    <source>
        <dbReference type="PROSITE" id="PS50011"/>
    </source>
</evidence>
<evidence type="ECO:0000313" key="2">
    <source>
        <dbReference type="EMBL" id="KAF1745882.1"/>
    </source>
</evidence>
<dbReference type="AlphaFoldDB" id="A0A6A5FTI9"/>
<dbReference type="SUPFAM" id="SSF56112">
    <property type="entry name" value="Protein kinase-like (PK-like)"/>
    <property type="match status" value="1"/>
</dbReference>
<name>A0A6A5FTI9_CAERE</name>
<dbReference type="RefSeq" id="XP_053578327.1">
    <property type="nucleotide sequence ID" value="XM_053734761.1"/>
</dbReference>
<accession>A0A6A5FTI9</accession>
<protein>
    <recommendedName>
        <fullName evidence="1">Protein kinase domain-containing protein</fullName>
    </recommendedName>
</protein>
<feature type="domain" description="Protein kinase" evidence="1">
    <location>
        <begin position="30"/>
        <end position="302"/>
    </location>
</feature>
<dbReference type="InterPro" id="IPR011009">
    <property type="entry name" value="Kinase-like_dom_sf"/>
</dbReference>
<dbReference type="GO" id="GO:0044773">
    <property type="term" value="P:mitotic DNA damage checkpoint signaling"/>
    <property type="evidence" value="ECO:0007669"/>
    <property type="project" value="TreeGrafter"/>
</dbReference>
<dbReference type="GO" id="GO:0004674">
    <property type="term" value="F:protein serine/threonine kinase activity"/>
    <property type="evidence" value="ECO:0007669"/>
    <property type="project" value="TreeGrafter"/>
</dbReference>
<dbReference type="EMBL" id="WUAV01000006">
    <property type="protein sequence ID" value="KAF1745882.1"/>
    <property type="molecule type" value="Genomic_DNA"/>
</dbReference>
<dbReference type="SMART" id="SM00220">
    <property type="entry name" value="S_TKc"/>
    <property type="match status" value="1"/>
</dbReference>
<dbReference type="CTD" id="78777407"/>
<proteinExistence type="predicted"/>
<dbReference type="GeneID" id="78777407"/>
<dbReference type="GO" id="GO:0005737">
    <property type="term" value="C:cytoplasm"/>
    <property type="evidence" value="ECO:0007669"/>
    <property type="project" value="TreeGrafter"/>
</dbReference>
<dbReference type="InterPro" id="IPR000719">
    <property type="entry name" value="Prot_kinase_dom"/>
</dbReference>
<gene>
    <name evidence="2" type="ORF">GCK72_022329</name>
</gene>
<organism evidence="2 3">
    <name type="scientific">Caenorhabditis remanei</name>
    <name type="common">Caenorhabditis vulgaris</name>
    <dbReference type="NCBI Taxonomy" id="31234"/>
    <lineage>
        <taxon>Eukaryota</taxon>
        <taxon>Metazoa</taxon>
        <taxon>Ecdysozoa</taxon>
        <taxon>Nematoda</taxon>
        <taxon>Chromadorea</taxon>
        <taxon>Rhabditida</taxon>
        <taxon>Rhabditina</taxon>
        <taxon>Rhabditomorpha</taxon>
        <taxon>Rhabditoidea</taxon>
        <taxon>Rhabditidae</taxon>
        <taxon>Peloderinae</taxon>
        <taxon>Caenorhabditis</taxon>
    </lineage>
</organism>
<dbReference type="Proteomes" id="UP000483820">
    <property type="component" value="Chromosome X"/>
</dbReference>
<dbReference type="PANTHER" id="PTHR44167">
    <property type="entry name" value="OVARIAN-SPECIFIC SERINE/THREONINE-PROTEIN KINASE LOK-RELATED"/>
    <property type="match status" value="1"/>
</dbReference>
<evidence type="ECO:0000313" key="3">
    <source>
        <dbReference type="Proteomes" id="UP000483820"/>
    </source>
</evidence>
<dbReference type="GO" id="GO:0005524">
    <property type="term" value="F:ATP binding"/>
    <property type="evidence" value="ECO:0007669"/>
    <property type="project" value="InterPro"/>
</dbReference>